<accession>A0A397JN88</accession>
<dbReference type="Proteomes" id="UP000266861">
    <property type="component" value="Unassembled WGS sequence"/>
</dbReference>
<gene>
    <name evidence="2" type="ORF">Glove_19g320</name>
</gene>
<sequence>MKDFEHSSSSTTTRTTTSTLSETHERLHQQQQEMSNTPLYLSLVIVFKNKKTTDLRRISPSCYSTDAALCDKVKEVYNDSGKEISKVLKSKRTINVNATFTDLNDGYLLGYTRTSQFILLTSDDKIQRRYPQALVKQFSLEVQPEYYDYDITQSLIQAKIGDLKPIT</sequence>
<evidence type="ECO:0000313" key="3">
    <source>
        <dbReference type="Proteomes" id="UP000266861"/>
    </source>
</evidence>
<feature type="compositionally biased region" description="Low complexity" evidence="1">
    <location>
        <begin position="7"/>
        <end position="21"/>
    </location>
</feature>
<evidence type="ECO:0000256" key="1">
    <source>
        <dbReference type="SAM" id="MobiDB-lite"/>
    </source>
</evidence>
<dbReference type="EMBL" id="PQFF01000017">
    <property type="protein sequence ID" value="RHZ89117.1"/>
    <property type="molecule type" value="Genomic_DNA"/>
</dbReference>
<proteinExistence type="predicted"/>
<evidence type="ECO:0000313" key="2">
    <source>
        <dbReference type="EMBL" id="RHZ89117.1"/>
    </source>
</evidence>
<reference evidence="2 3" key="1">
    <citation type="submission" date="2018-08" db="EMBL/GenBank/DDBJ databases">
        <title>Genome and evolution of the arbuscular mycorrhizal fungus Diversispora epigaea (formerly Glomus versiforme) and its bacterial endosymbionts.</title>
        <authorList>
            <person name="Sun X."/>
            <person name="Fei Z."/>
            <person name="Harrison M."/>
        </authorList>
    </citation>
    <scope>NUCLEOTIDE SEQUENCE [LARGE SCALE GENOMIC DNA]</scope>
    <source>
        <strain evidence="2 3">IT104</strain>
    </source>
</reference>
<dbReference type="AlphaFoldDB" id="A0A397JN88"/>
<dbReference type="OrthoDB" id="73465at2759"/>
<feature type="region of interest" description="Disordered" evidence="1">
    <location>
        <begin position="1"/>
        <end position="33"/>
    </location>
</feature>
<comment type="caution">
    <text evidence="2">The sequence shown here is derived from an EMBL/GenBank/DDBJ whole genome shotgun (WGS) entry which is preliminary data.</text>
</comment>
<organism evidence="2 3">
    <name type="scientific">Diversispora epigaea</name>
    <dbReference type="NCBI Taxonomy" id="1348612"/>
    <lineage>
        <taxon>Eukaryota</taxon>
        <taxon>Fungi</taxon>
        <taxon>Fungi incertae sedis</taxon>
        <taxon>Mucoromycota</taxon>
        <taxon>Glomeromycotina</taxon>
        <taxon>Glomeromycetes</taxon>
        <taxon>Diversisporales</taxon>
        <taxon>Diversisporaceae</taxon>
        <taxon>Diversispora</taxon>
    </lineage>
</organism>
<keyword evidence="3" id="KW-1185">Reference proteome</keyword>
<protein>
    <submittedName>
        <fullName evidence="2">Uncharacterized protein</fullName>
    </submittedName>
</protein>
<name>A0A397JN88_9GLOM</name>